<protein>
    <recommendedName>
        <fullName evidence="4">HTH cro/C1-type domain-containing protein</fullName>
    </recommendedName>
</protein>
<organism evidence="5 6">
    <name type="scientific">Izhakiella australiensis</name>
    <dbReference type="NCBI Taxonomy" id="1926881"/>
    <lineage>
        <taxon>Bacteria</taxon>
        <taxon>Pseudomonadati</taxon>
        <taxon>Pseudomonadota</taxon>
        <taxon>Gammaproteobacteria</taxon>
        <taxon>Enterobacterales</taxon>
        <taxon>Erwiniaceae</taxon>
        <taxon>Izhakiella</taxon>
    </lineage>
</organism>
<dbReference type="Gene3D" id="1.10.260.40">
    <property type="entry name" value="lambda repressor-like DNA-binding domains"/>
    <property type="match status" value="1"/>
</dbReference>
<dbReference type="Pfam" id="PF01381">
    <property type="entry name" value="HTH_3"/>
    <property type="match status" value="1"/>
</dbReference>
<evidence type="ECO:0000256" key="3">
    <source>
        <dbReference type="ARBA" id="ARBA00023163"/>
    </source>
</evidence>
<sequence>MLAMKDTTKETSSFRINQLLHERRWSQTDLAKKLGVSSQAVQQWVKGSSSPRGKNLAKLSNLTGLPEHWFFMAADETTEALQISSPGKILDARQERLIELFEQMPEAEKDHMVRLFEEKVKEYERLLSELIALKNKTK</sequence>
<keyword evidence="3" id="KW-0804">Transcription</keyword>
<feature type="domain" description="HTH cro/C1-type" evidence="4">
    <location>
        <begin position="16"/>
        <end position="70"/>
    </location>
</feature>
<evidence type="ECO:0000256" key="1">
    <source>
        <dbReference type="ARBA" id="ARBA00023015"/>
    </source>
</evidence>
<evidence type="ECO:0000259" key="4">
    <source>
        <dbReference type="PROSITE" id="PS50943"/>
    </source>
</evidence>
<dbReference type="InterPro" id="IPR010982">
    <property type="entry name" value="Lambda_DNA-bd_dom_sf"/>
</dbReference>
<dbReference type="PANTHER" id="PTHR40661">
    <property type="match status" value="1"/>
</dbReference>
<evidence type="ECO:0000313" key="6">
    <source>
        <dbReference type="Proteomes" id="UP000190667"/>
    </source>
</evidence>
<gene>
    <name evidence="5" type="ORF">BTJ39_13395</name>
</gene>
<dbReference type="EMBL" id="MRUL01000008">
    <property type="protein sequence ID" value="OON39638.1"/>
    <property type="molecule type" value="Genomic_DNA"/>
</dbReference>
<dbReference type="PROSITE" id="PS50943">
    <property type="entry name" value="HTH_CROC1"/>
    <property type="match status" value="1"/>
</dbReference>
<name>A0A1S8YL67_9GAMM</name>
<proteinExistence type="predicted"/>
<reference evidence="5 6" key="1">
    <citation type="submission" date="2016-12" db="EMBL/GenBank/DDBJ databases">
        <title>Izhakiella australiana sp. nov. of genus Izhakiella isolated from Australian desert.</title>
        <authorList>
            <person name="Ji M."/>
        </authorList>
    </citation>
    <scope>NUCLEOTIDE SEQUENCE [LARGE SCALE GENOMIC DNA]</scope>
    <source>
        <strain evidence="5 6">D4N98</strain>
    </source>
</reference>
<dbReference type="OrthoDB" id="9791537at2"/>
<accession>A0A1S8YL67</accession>
<dbReference type="AlphaFoldDB" id="A0A1S8YL67"/>
<dbReference type="GO" id="GO:0003677">
    <property type="term" value="F:DNA binding"/>
    <property type="evidence" value="ECO:0007669"/>
    <property type="project" value="UniProtKB-KW"/>
</dbReference>
<dbReference type="STRING" id="1926881.BTJ39_13395"/>
<keyword evidence="1" id="KW-0805">Transcription regulation</keyword>
<keyword evidence="6" id="KW-1185">Reference proteome</keyword>
<dbReference type="Proteomes" id="UP000190667">
    <property type="component" value="Unassembled WGS sequence"/>
</dbReference>
<dbReference type="SUPFAM" id="SSF47413">
    <property type="entry name" value="lambda repressor-like DNA-binding domains"/>
    <property type="match status" value="1"/>
</dbReference>
<dbReference type="PANTHER" id="PTHR40661:SF3">
    <property type="entry name" value="FELS-1 PROPHAGE TRANSCRIPTIONAL REGULATOR"/>
    <property type="match status" value="1"/>
</dbReference>
<dbReference type="SMART" id="SM00530">
    <property type="entry name" value="HTH_XRE"/>
    <property type="match status" value="1"/>
</dbReference>
<evidence type="ECO:0000313" key="5">
    <source>
        <dbReference type="EMBL" id="OON39638.1"/>
    </source>
</evidence>
<evidence type="ECO:0000256" key="2">
    <source>
        <dbReference type="ARBA" id="ARBA00023125"/>
    </source>
</evidence>
<dbReference type="CDD" id="cd00093">
    <property type="entry name" value="HTH_XRE"/>
    <property type="match status" value="1"/>
</dbReference>
<dbReference type="InterPro" id="IPR001387">
    <property type="entry name" value="Cro/C1-type_HTH"/>
</dbReference>
<keyword evidence="2" id="KW-0238">DNA-binding</keyword>
<comment type="caution">
    <text evidence="5">The sequence shown here is derived from an EMBL/GenBank/DDBJ whole genome shotgun (WGS) entry which is preliminary data.</text>
</comment>